<keyword evidence="4" id="KW-0158">Chromosome</keyword>
<dbReference type="GO" id="GO:0034080">
    <property type="term" value="P:CENP-A containing chromatin assembly"/>
    <property type="evidence" value="ECO:0007669"/>
    <property type="project" value="TreeGrafter"/>
</dbReference>
<evidence type="ECO:0000313" key="8">
    <source>
        <dbReference type="Proteomes" id="UP000244855"/>
    </source>
</evidence>
<organism evidence="7 8">
    <name type="scientific">Periconia macrospinosa</name>
    <dbReference type="NCBI Taxonomy" id="97972"/>
    <lineage>
        <taxon>Eukaryota</taxon>
        <taxon>Fungi</taxon>
        <taxon>Dikarya</taxon>
        <taxon>Ascomycota</taxon>
        <taxon>Pezizomycotina</taxon>
        <taxon>Dothideomycetes</taxon>
        <taxon>Pleosporomycetidae</taxon>
        <taxon>Pleosporales</taxon>
        <taxon>Massarineae</taxon>
        <taxon>Periconiaceae</taxon>
        <taxon>Periconia</taxon>
    </lineage>
</organism>
<dbReference type="Proteomes" id="UP000244855">
    <property type="component" value="Unassembled WGS sequence"/>
</dbReference>
<comment type="subcellular location">
    <subcellularLocation>
        <location evidence="2">Chromosome</location>
        <location evidence="2">Centromere</location>
    </subcellularLocation>
    <subcellularLocation>
        <location evidence="1">Nucleus</location>
    </subcellularLocation>
</comment>
<evidence type="ECO:0000313" key="7">
    <source>
        <dbReference type="EMBL" id="PVH98728.1"/>
    </source>
</evidence>
<evidence type="ECO:0000256" key="6">
    <source>
        <dbReference type="ARBA" id="ARBA00023328"/>
    </source>
</evidence>
<comment type="similarity">
    <text evidence="3">Belongs to the CENP-I/CTF3 family.</text>
</comment>
<dbReference type="AlphaFoldDB" id="A0A2V1DKZ1"/>
<keyword evidence="8" id="KW-1185">Reference proteome</keyword>
<dbReference type="EMBL" id="KZ805407">
    <property type="protein sequence ID" value="PVH98728.1"/>
    <property type="molecule type" value="Genomic_DNA"/>
</dbReference>
<reference evidence="7 8" key="1">
    <citation type="journal article" date="2018" name="Sci. Rep.">
        <title>Comparative genomics provides insights into the lifestyle and reveals functional heterogeneity of dark septate endophytic fungi.</title>
        <authorList>
            <person name="Knapp D.G."/>
            <person name="Nemeth J.B."/>
            <person name="Barry K."/>
            <person name="Hainaut M."/>
            <person name="Henrissat B."/>
            <person name="Johnson J."/>
            <person name="Kuo A."/>
            <person name="Lim J.H.P."/>
            <person name="Lipzen A."/>
            <person name="Nolan M."/>
            <person name="Ohm R.A."/>
            <person name="Tamas L."/>
            <person name="Grigoriev I.V."/>
            <person name="Spatafora J.W."/>
            <person name="Nagy L.G."/>
            <person name="Kovacs G.M."/>
        </authorList>
    </citation>
    <scope>NUCLEOTIDE SEQUENCE [LARGE SCALE GENOMIC DNA]</scope>
    <source>
        <strain evidence="7 8">DSE2036</strain>
    </source>
</reference>
<evidence type="ECO:0000256" key="3">
    <source>
        <dbReference type="ARBA" id="ARBA00005470"/>
    </source>
</evidence>
<dbReference type="PANTHER" id="PTHR48208">
    <property type="entry name" value="CENTROMERE PROTEIN I"/>
    <property type="match status" value="1"/>
</dbReference>
<protein>
    <submittedName>
        <fullName evidence="7">Mis6-domain-containing protein</fullName>
    </submittedName>
</protein>
<dbReference type="GO" id="GO:0000939">
    <property type="term" value="C:inner kinetochore"/>
    <property type="evidence" value="ECO:0007669"/>
    <property type="project" value="TreeGrafter"/>
</dbReference>
<dbReference type="GO" id="GO:0000070">
    <property type="term" value="P:mitotic sister chromatid segregation"/>
    <property type="evidence" value="ECO:0007669"/>
    <property type="project" value="TreeGrafter"/>
</dbReference>
<keyword evidence="6" id="KW-0137">Centromere</keyword>
<dbReference type="Pfam" id="PF07778">
    <property type="entry name" value="CENP-I"/>
    <property type="match status" value="1"/>
</dbReference>
<evidence type="ECO:0000256" key="2">
    <source>
        <dbReference type="ARBA" id="ARBA00004584"/>
    </source>
</evidence>
<name>A0A2V1DKZ1_9PLEO</name>
<gene>
    <name evidence="7" type="ORF">DM02DRAFT_595541</name>
</gene>
<dbReference type="GO" id="GO:0005634">
    <property type="term" value="C:nucleus"/>
    <property type="evidence" value="ECO:0007669"/>
    <property type="project" value="UniProtKB-SubCell"/>
</dbReference>
<dbReference type="PANTHER" id="PTHR48208:SF2">
    <property type="entry name" value="CENTROMERE PROTEIN I"/>
    <property type="match status" value="1"/>
</dbReference>
<sequence length="718" mass="80362">MPSVADPGQRPEALHDALKSLDRASQTPAKQRSVKVSGIVDVVCNHAFDHGLDEDALRRVTRIISKKSELDQTSITNLIKNLYPAQRVSADVVITMVGALGQGRGKPTPGTQNNLVRWLATVHEILEDPAVLSRLYGVLFGMLDMISIRTPLCHLLSLITRRKHVKPFRIQYLLEFSRSLGNEPALQGLLRIYKDYYPDIILGSTSTSRNSFAPQPDSEWRARLLSIQDRDAGAASSINVHNGFRVLRKAPKRVKSRLIPDVHTFYTNEASVTLEGIDSVDDFVEKLDRIDPPGQLISFLTDPLLQKYVELKPSPILERRIELWLSTCLEEHYNATKEGMVDSSALSEVLDGLLKHAQYTKKLLPIVETFLKEYLLIWDGVSDMDSILGLVSYIPIQPFQDAYTTFLQPIEQALTSRHDALLPFYTSLLRQWINHTSPQPTTHPIPALTGASQTALSSLVTHVSYLSTSLLLTYPLGAETPTASSILTFYEHLAASSTPYRIPILLPPTPLTSLLLLTPSPTTLSRTAGLIASYKTAFNKHPTPVRDFYPTPFIDTFNVLIRDMYNLLWISRALSTAKDDTTGRDKAIGLHCHPTLREALNDHLSAIVDDDDHPHDYAVHTAFGISHNAHLASLAAFVWKGIEEGEVVKGGYEREGVEWHVGPVSQRSLELLKRNGGVEVEWERYRVEVLRWLEARGLEGVKEFLWASSESLKRKYGE</sequence>
<evidence type="ECO:0000256" key="5">
    <source>
        <dbReference type="ARBA" id="ARBA00023242"/>
    </source>
</evidence>
<keyword evidence="5" id="KW-0539">Nucleus</keyword>
<evidence type="ECO:0000256" key="1">
    <source>
        <dbReference type="ARBA" id="ARBA00004123"/>
    </source>
</evidence>
<dbReference type="STRING" id="97972.A0A2V1DKZ1"/>
<dbReference type="CDD" id="cd22647">
    <property type="entry name" value="CTF3_NTD_HEAT"/>
    <property type="match status" value="1"/>
</dbReference>
<dbReference type="InterPro" id="IPR012485">
    <property type="entry name" value="CENP-I"/>
</dbReference>
<accession>A0A2V1DKZ1</accession>
<evidence type="ECO:0000256" key="4">
    <source>
        <dbReference type="ARBA" id="ARBA00022454"/>
    </source>
</evidence>
<dbReference type="OrthoDB" id="6347512at2759"/>
<proteinExistence type="inferred from homology"/>